<dbReference type="Proteomes" id="UP001163046">
    <property type="component" value="Unassembled WGS sequence"/>
</dbReference>
<dbReference type="EMBL" id="MU825883">
    <property type="protein sequence ID" value="KAJ7384966.1"/>
    <property type="molecule type" value="Genomic_DNA"/>
</dbReference>
<evidence type="ECO:0000256" key="5">
    <source>
        <dbReference type="ARBA" id="ARBA00023136"/>
    </source>
</evidence>
<keyword evidence="2" id="KW-0812">Transmembrane</keyword>
<dbReference type="PRINTS" id="PR01177">
    <property type="entry name" value="GABAB1RECPTR"/>
</dbReference>
<dbReference type="PANTHER" id="PTHR10519:SF20">
    <property type="entry name" value="G-PROTEIN COUPLED RECEPTOR 156-RELATED"/>
    <property type="match status" value="1"/>
</dbReference>
<name>A0A9W9ZNS0_9CNID</name>
<dbReference type="GO" id="GO:0038039">
    <property type="term" value="C:G protein-coupled receptor heterodimeric complex"/>
    <property type="evidence" value="ECO:0007669"/>
    <property type="project" value="TreeGrafter"/>
</dbReference>
<accession>A0A9W9ZNS0</accession>
<keyword evidence="5" id="KW-0472">Membrane</keyword>
<dbReference type="PANTHER" id="PTHR10519">
    <property type="entry name" value="GABA-B RECEPTOR"/>
    <property type="match status" value="1"/>
</dbReference>
<dbReference type="Gene3D" id="3.40.50.2300">
    <property type="match status" value="2"/>
</dbReference>
<keyword evidence="11" id="KW-1185">Reference proteome</keyword>
<evidence type="ECO:0000313" key="11">
    <source>
        <dbReference type="Proteomes" id="UP001163046"/>
    </source>
</evidence>
<keyword evidence="4" id="KW-0297">G-protein coupled receptor</keyword>
<gene>
    <name evidence="10" type="ORF">OS493_018655</name>
</gene>
<dbReference type="InterPro" id="IPR001828">
    <property type="entry name" value="ANF_lig-bd_rcpt"/>
</dbReference>
<dbReference type="CDD" id="cd06366">
    <property type="entry name" value="PBP1_GABAb_receptor"/>
    <property type="match status" value="1"/>
</dbReference>
<comment type="subcellular location">
    <subcellularLocation>
        <location evidence="1">Membrane</location>
    </subcellularLocation>
</comment>
<sequence>MFPLTVSEDAVWSRPGILQGALMALESINQDFKILSNYSLELIIEDTQCKTALILNAFIEFMSHSHNKSIVGILGPACSVQTEIIAEVAPMYNTIIMGYSVEGVALADRDKYPLFFRTSPSYAEFKYAYATIFEFFEWKQYASLTDTNYVSQIVTATHEHLEKQGINLVYARQITNQDTVDIETYIRSLKDSSAKIIIATLFEGLARAVVCEAYKQGLTPQNGYVWFLPSWLADGWWHVDHADEHDHSIDGMLNVPCSSADMKEFVSGGYFSLSNAFYGDDWSTILSGGTVSQWRQEYEDRVKKEGHTPTGYASFAHDAIWAYALALDKLFKSYPAGLDTIRTNHTTQ</sequence>
<comment type="caution">
    <text evidence="10">The sequence shown here is derived from an EMBL/GenBank/DDBJ whole genome shotgun (WGS) entry which is preliminary data.</text>
</comment>
<evidence type="ECO:0000259" key="9">
    <source>
        <dbReference type="Pfam" id="PF01094"/>
    </source>
</evidence>
<evidence type="ECO:0000256" key="3">
    <source>
        <dbReference type="ARBA" id="ARBA00022989"/>
    </source>
</evidence>
<evidence type="ECO:0000256" key="2">
    <source>
        <dbReference type="ARBA" id="ARBA00022692"/>
    </source>
</evidence>
<evidence type="ECO:0000313" key="10">
    <source>
        <dbReference type="EMBL" id="KAJ7384966.1"/>
    </source>
</evidence>
<dbReference type="Pfam" id="PF01094">
    <property type="entry name" value="ANF_receptor"/>
    <property type="match status" value="1"/>
</dbReference>
<dbReference type="GO" id="GO:0004965">
    <property type="term" value="F:G protein-coupled GABA receptor activity"/>
    <property type="evidence" value="ECO:0007669"/>
    <property type="project" value="InterPro"/>
</dbReference>
<organism evidence="10 11">
    <name type="scientific">Desmophyllum pertusum</name>
    <dbReference type="NCBI Taxonomy" id="174260"/>
    <lineage>
        <taxon>Eukaryota</taxon>
        <taxon>Metazoa</taxon>
        <taxon>Cnidaria</taxon>
        <taxon>Anthozoa</taxon>
        <taxon>Hexacorallia</taxon>
        <taxon>Scleractinia</taxon>
        <taxon>Caryophylliina</taxon>
        <taxon>Caryophylliidae</taxon>
        <taxon>Desmophyllum</taxon>
    </lineage>
</organism>
<dbReference type="SUPFAM" id="SSF53822">
    <property type="entry name" value="Periplasmic binding protein-like I"/>
    <property type="match status" value="1"/>
</dbReference>
<reference evidence="10" key="1">
    <citation type="submission" date="2023-01" db="EMBL/GenBank/DDBJ databases">
        <title>Genome assembly of the deep-sea coral Lophelia pertusa.</title>
        <authorList>
            <person name="Herrera S."/>
            <person name="Cordes E."/>
        </authorList>
    </citation>
    <scope>NUCLEOTIDE SEQUENCE</scope>
    <source>
        <strain evidence="10">USNM1676648</strain>
        <tissue evidence="10">Polyp</tissue>
    </source>
</reference>
<keyword evidence="6" id="KW-0675">Receptor</keyword>
<dbReference type="OrthoDB" id="73209at2759"/>
<evidence type="ECO:0000256" key="7">
    <source>
        <dbReference type="ARBA" id="ARBA00023180"/>
    </source>
</evidence>
<feature type="domain" description="Receptor ligand binding region" evidence="9">
    <location>
        <begin position="20"/>
        <end position="330"/>
    </location>
</feature>
<proteinExistence type="predicted"/>
<dbReference type="InterPro" id="IPR002455">
    <property type="entry name" value="GPCR3_GABA-B"/>
</dbReference>
<keyword evidence="7" id="KW-0325">Glycoprotein</keyword>
<dbReference type="AlphaFoldDB" id="A0A9W9ZNS0"/>
<protein>
    <recommendedName>
        <fullName evidence="9">Receptor ligand binding region domain-containing protein</fullName>
    </recommendedName>
</protein>
<evidence type="ECO:0000256" key="1">
    <source>
        <dbReference type="ARBA" id="ARBA00004370"/>
    </source>
</evidence>
<keyword evidence="8" id="KW-0807">Transducer</keyword>
<evidence type="ECO:0000256" key="4">
    <source>
        <dbReference type="ARBA" id="ARBA00023040"/>
    </source>
</evidence>
<evidence type="ECO:0000256" key="8">
    <source>
        <dbReference type="ARBA" id="ARBA00023224"/>
    </source>
</evidence>
<dbReference type="InterPro" id="IPR028082">
    <property type="entry name" value="Peripla_BP_I"/>
</dbReference>
<keyword evidence="3" id="KW-1133">Transmembrane helix</keyword>
<evidence type="ECO:0000256" key="6">
    <source>
        <dbReference type="ARBA" id="ARBA00023170"/>
    </source>
</evidence>
<dbReference type="PRINTS" id="PR01176">
    <property type="entry name" value="GABABRECEPTR"/>
</dbReference>
<dbReference type="GO" id="GO:0007214">
    <property type="term" value="P:gamma-aminobutyric acid signaling pathway"/>
    <property type="evidence" value="ECO:0007669"/>
    <property type="project" value="TreeGrafter"/>
</dbReference>